<dbReference type="EMBL" id="SNRW01003277">
    <property type="protein sequence ID" value="KAA6390271.1"/>
    <property type="molecule type" value="Genomic_DNA"/>
</dbReference>
<feature type="region of interest" description="Disordered" evidence="1">
    <location>
        <begin position="1"/>
        <end position="38"/>
    </location>
</feature>
<gene>
    <name evidence="2" type="ORF">EZS28_014202</name>
</gene>
<evidence type="ECO:0000256" key="1">
    <source>
        <dbReference type="SAM" id="MobiDB-lite"/>
    </source>
</evidence>
<organism evidence="2 3">
    <name type="scientific">Streblomastix strix</name>
    <dbReference type="NCBI Taxonomy" id="222440"/>
    <lineage>
        <taxon>Eukaryota</taxon>
        <taxon>Metamonada</taxon>
        <taxon>Preaxostyla</taxon>
        <taxon>Oxymonadida</taxon>
        <taxon>Streblomastigidae</taxon>
        <taxon>Streblomastix</taxon>
    </lineage>
</organism>
<dbReference type="Proteomes" id="UP000324800">
    <property type="component" value="Unassembled WGS sequence"/>
</dbReference>
<sequence length="378" mass="44147">MEGAEEKQNGAQNCMQKDKAPEDDDDFGGDQCDLNLSPEQSRRQIIELLAAMEIDRPERQNSKRYCAYLEKPRQYAQSRSPETQDRIQWRLGCAPEHNQDYLVRAGRRYYNPALGLFPQVLESNIRYHKEERRLEEDPGLQNSEQRVEIIVLQVGRNQRQPFNHIRVAKKMPPHLFFSYNGRSYSYKGMPFEVSTAQRTITKCLQPVIAEARIRCGSRIIVYVDYILLLNQDLLTLQFEIQQVMMIFQEKRGVLKRLRNLMELAKRQKYIRTSDLELPFGEIQFIKVQFKRIALYIKYLQKLKRTKKQPVEDGISGLNSILARQQTQLGGLPSQPATNHYASRNLASDQQSRQILRAQYGGNIDQRESGESICSWRMK</sequence>
<protein>
    <recommendedName>
        <fullName evidence="4">Reverse transcriptase domain-containing protein</fullName>
    </recommendedName>
</protein>
<name>A0A5J4W5Q9_9EUKA</name>
<dbReference type="Gene3D" id="3.30.70.270">
    <property type="match status" value="1"/>
</dbReference>
<proteinExistence type="predicted"/>
<evidence type="ECO:0000313" key="2">
    <source>
        <dbReference type="EMBL" id="KAA6390271.1"/>
    </source>
</evidence>
<dbReference type="InterPro" id="IPR043128">
    <property type="entry name" value="Rev_trsase/Diguanyl_cyclase"/>
</dbReference>
<evidence type="ECO:0000313" key="3">
    <source>
        <dbReference type="Proteomes" id="UP000324800"/>
    </source>
</evidence>
<dbReference type="AlphaFoldDB" id="A0A5J4W5Q9"/>
<accession>A0A5J4W5Q9</accession>
<comment type="caution">
    <text evidence="2">The sequence shown here is derived from an EMBL/GenBank/DDBJ whole genome shotgun (WGS) entry which is preliminary data.</text>
</comment>
<evidence type="ECO:0008006" key="4">
    <source>
        <dbReference type="Google" id="ProtNLM"/>
    </source>
</evidence>
<reference evidence="2 3" key="1">
    <citation type="submission" date="2019-03" db="EMBL/GenBank/DDBJ databases">
        <title>Single cell metagenomics reveals metabolic interactions within the superorganism composed of flagellate Streblomastix strix and complex community of Bacteroidetes bacteria on its surface.</title>
        <authorList>
            <person name="Treitli S.C."/>
            <person name="Kolisko M."/>
            <person name="Husnik F."/>
            <person name="Keeling P."/>
            <person name="Hampl V."/>
        </authorList>
    </citation>
    <scope>NUCLEOTIDE SEQUENCE [LARGE SCALE GENOMIC DNA]</scope>
    <source>
        <strain evidence="2">ST1C</strain>
    </source>
</reference>